<organism evidence="12 13">
    <name type="scientific">Varunaivibrio sulfuroxidans</name>
    <dbReference type="NCBI Taxonomy" id="1773489"/>
    <lineage>
        <taxon>Bacteria</taxon>
        <taxon>Pseudomonadati</taxon>
        <taxon>Pseudomonadota</taxon>
        <taxon>Alphaproteobacteria</taxon>
        <taxon>Rhodospirillales</taxon>
        <taxon>Magnetovibrionaceae</taxon>
        <taxon>Varunaivibrio</taxon>
    </lineage>
</organism>
<dbReference type="NCBIfam" id="TIGR01730">
    <property type="entry name" value="RND_mfp"/>
    <property type="match status" value="1"/>
</dbReference>
<evidence type="ECO:0000313" key="13">
    <source>
        <dbReference type="Proteomes" id="UP000295304"/>
    </source>
</evidence>
<comment type="caution">
    <text evidence="12">The sequence shown here is derived from an EMBL/GenBank/DDBJ whole genome shotgun (WGS) entry which is preliminary data.</text>
</comment>
<keyword evidence="3" id="KW-0813">Transport</keyword>
<feature type="coiled-coil region" evidence="7">
    <location>
        <begin position="118"/>
        <end position="145"/>
    </location>
</feature>
<comment type="similarity">
    <text evidence="2">Belongs to the membrane fusion protein (MFP) (TC 8.A.1) family.</text>
</comment>
<keyword evidence="4" id="KW-1003">Cell membrane</keyword>
<dbReference type="AlphaFoldDB" id="A0A4R3JGW2"/>
<dbReference type="InterPro" id="IPR058624">
    <property type="entry name" value="MdtA-like_HH"/>
</dbReference>
<evidence type="ECO:0000256" key="5">
    <source>
        <dbReference type="ARBA" id="ARBA00022519"/>
    </source>
</evidence>
<dbReference type="Proteomes" id="UP000295304">
    <property type="component" value="Unassembled WGS sequence"/>
</dbReference>
<dbReference type="PANTHER" id="PTHR30469">
    <property type="entry name" value="MULTIDRUG RESISTANCE PROTEIN MDTA"/>
    <property type="match status" value="1"/>
</dbReference>
<evidence type="ECO:0000259" key="11">
    <source>
        <dbReference type="Pfam" id="PF25967"/>
    </source>
</evidence>
<keyword evidence="5" id="KW-0997">Cell inner membrane</keyword>
<evidence type="ECO:0000256" key="3">
    <source>
        <dbReference type="ARBA" id="ARBA00022448"/>
    </source>
</evidence>
<feature type="domain" description="Multidrug resistance protein MdtA-like barrel-sandwich hybrid" evidence="9">
    <location>
        <begin position="68"/>
        <end position="220"/>
    </location>
</feature>
<dbReference type="InterPro" id="IPR006143">
    <property type="entry name" value="RND_pump_MFP"/>
</dbReference>
<dbReference type="GO" id="GO:1990281">
    <property type="term" value="C:efflux pump complex"/>
    <property type="evidence" value="ECO:0007669"/>
    <property type="project" value="TreeGrafter"/>
</dbReference>
<evidence type="ECO:0000313" key="12">
    <source>
        <dbReference type="EMBL" id="TCS65177.1"/>
    </source>
</evidence>
<evidence type="ECO:0000256" key="7">
    <source>
        <dbReference type="SAM" id="Coils"/>
    </source>
</evidence>
<dbReference type="PANTHER" id="PTHR30469:SF33">
    <property type="entry name" value="SLR1207 PROTEIN"/>
    <property type="match status" value="1"/>
</dbReference>
<dbReference type="InterPro" id="IPR058627">
    <property type="entry name" value="MdtA-like_C"/>
</dbReference>
<keyword evidence="6" id="KW-0472">Membrane</keyword>
<evidence type="ECO:0000256" key="2">
    <source>
        <dbReference type="ARBA" id="ARBA00009477"/>
    </source>
</evidence>
<name>A0A4R3JGW2_9PROT</name>
<evidence type="ECO:0000256" key="1">
    <source>
        <dbReference type="ARBA" id="ARBA00004236"/>
    </source>
</evidence>
<keyword evidence="13" id="KW-1185">Reference proteome</keyword>
<evidence type="ECO:0000259" key="9">
    <source>
        <dbReference type="Pfam" id="PF25917"/>
    </source>
</evidence>
<reference evidence="12 13" key="1">
    <citation type="submission" date="2019-03" db="EMBL/GenBank/DDBJ databases">
        <title>Genomic Encyclopedia of Type Strains, Phase IV (KMG-IV): sequencing the most valuable type-strain genomes for metagenomic binning, comparative biology and taxonomic classification.</title>
        <authorList>
            <person name="Goeker M."/>
        </authorList>
    </citation>
    <scope>NUCLEOTIDE SEQUENCE [LARGE SCALE GENOMIC DNA]</scope>
    <source>
        <strain evidence="12 13">DSM 101688</strain>
    </source>
</reference>
<sequence>MHMPSSRSKLFWVLCVIVLAGVVGGGLWIALARTGDGAASKWITTTVVRGDIEDTTTALGTLQPRDYVDVGTQVSGQLRKILVAIGDTVTKGQLLAEIDPTLYSAKVDEDRALLASLRAQLAGKNAQLNLTHEQLTRQKRMLQANATSKESYQSAVAAEKSAAAQVTQINAEIEQTTSQLAGDVAKLGYTRIYAPMAGTVVSLTARQGQTVNASQQAPTLLRIADLDSMTVWTQVSEADVNKLKIGQPVYFTTLGRPDHRWRSTLRQILPTPEILNNVVLYDALFDIPNPDRSLGIAMSAQVFFVHGAAKDTLLVPLAAVTGKGKAAAVRLIENGAVERRAVTVGVRNRVQAEILSGLKVGDEVVVDQRQTGAKSESKPNRGPRL</sequence>
<proteinExistence type="inferred from homology"/>
<dbReference type="InterPro" id="IPR058625">
    <property type="entry name" value="MdtA-like_BSH"/>
</dbReference>
<evidence type="ECO:0000256" key="6">
    <source>
        <dbReference type="ARBA" id="ARBA00023136"/>
    </source>
</evidence>
<accession>A0A4R3JGW2</accession>
<dbReference type="EMBL" id="SLZW01000001">
    <property type="protein sequence ID" value="TCS65177.1"/>
    <property type="molecule type" value="Genomic_DNA"/>
</dbReference>
<evidence type="ECO:0000259" key="10">
    <source>
        <dbReference type="Pfam" id="PF25944"/>
    </source>
</evidence>
<feature type="domain" description="Multidrug resistance protein MdtA-like beta-barrel" evidence="10">
    <location>
        <begin position="229"/>
        <end position="302"/>
    </location>
</feature>
<dbReference type="Gene3D" id="2.40.30.170">
    <property type="match status" value="1"/>
</dbReference>
<dbReference type="InterPro" id="IPR058626">
    <property type="entry name" value="MdtA-like_b-barrel"/>
</dbReference>
<dbReference type="Gene3D" id="2.40.50.100">
    <property type="match status" value="2"/>
</dbReference>
<dbReference type="Gene3D" id="2.40.420.20">
    <property type="match status" value="1"/>
</dbReference>
<dbReference type="SUPFAM" id="SSF111369">
    <property type="entry name" value="HlyD-like secretion proteins"/>
    <property type="match status" value="1"/>
</dbReference>
<gene>
    <name evidence="12" type="ORF">EDD55_101511</name>
</gene>
<feature type="domain" description="Multidrug resistance protein MdtA-like C-terminal permuted SH3" evidence="11">
    <location>
        <begin position="312"/>
        <end position="370"/>
    </location>
</feature>
<dbReference type="Pfam" id="PF25967">
    <property type="entry name" value="RND-MFP_C"/>
    <property type="match status" value="1"/>
</dbReference>
<evidence type="ECO:0000256" key="4">
    <source>
        <dbReference type="ARBA" id="ARBA00022475"/>
    </source>
</evidence>
<dbReference type="GO" id="GO:0015562">
    <property type="term" value="F:efflux transmembrane transporter activity"/>
    <property type="evidence" value="ECO:0007669"/>
    <property type="project" value="TreeGrafter"/>
</dbReference>
<dbReference type="Pfam" id="PF25876">
    <property type="entry name" value="HH_MFP_RND"/>
    <property type="match status" value="1"/>
</dbReference>
<protein>
    <submittedName>
        <fullName evidence="12">Macrolide-specific efflux system membrane fusion protein</fullName>
    </submittedName>
</protein>
<dbReference type="RefSeq" id="WP_207893085.1">
    <property type="nucleotide sequence ID" value="NZ_CP119676.1"/>
</dbReference>
<evidence type="ECO:0000259" key="8">
    <source>
        <dbReference type="Pfam" id="PF25876"/>
    </source>
</evidence>
<feature type="domain" description="Multidrug resistance protein MdtA-like alpha-helical hairpin" evidence="8">
    <location>
        <begin position="114"/>
        <end position="181"/>
    </location>
</feature>
<dbReference type="Pfam" id="PF25917">
    <property type="entry name" value="BSH_RND"/>
    <property type="match status" value="1"/>
</dbReference>
<comment type="subcellular location">
    <subcellularLocation>
        <location evidence="1">Cell membrane</location>
    </subcellularLocation>
</comment>
<dbReference type="Pfam" id="PF25944">
    <property type="entry name" value="Beta-barrel_RND"/>
    <property type="match status" value="1"/>
</dbReference>
<keyword evidence="7" id="KW-0175">Coiled coil</keyword>